<evidence type="ECO:0000313" key="1">
    <source>
        <dbReference type="EMBL" id="GFP14165.1"/>
    </source>
</evidence>
<reference evidence="2" key="1">
    <citation type="submission" date="2019-09" db="EMBL/GenBank/DDBJ databases">
        <title>Comparative genomic analysis of Lactobacillus helveticus.</title>
        <authorList>
            <person name="Zhang H."/>
            <person name="Chen Y."/>
            <person name="Zhong Z."/>
        </authorList>
    </citation>
    <scope>NUCLEOTIDE SEQUENCE</scope>
    <source>
        <strain evidence="2">IMAU50013</strain>
    </source>
</reference>
<evidence type="ECO:0000313" key="3">
    <source>
        <dbReference type="Proteomes" id="UP000601587"/>
    </source>
</evidence>
<dbReference type="Gene3D" id="1.20.1260.10">
    <property type="match status" value="1"/>
</dbReference>
<organism evidence="2 3">
    <name type="scientific">Lactobacillus helveticus</name>
    <name type="common">Lactobacillus suntoryeus</name>
    <dbReference type="NCBI Taxonomy" id="1587"/>
    <lineage>
        <taxon>Bacteria</taxon>
        <taxon>Bacillati</taxon>
        <taxon>Bacillota</taxon>
        <taxon>Bacilli</taxon>
        <taxon>Lactobacillales</taxon>
        <taxon>Lactobacillaceae</taxon>
        <taxon>Lactobacillus</taxon>
    </lineage>
</organism>
<dbReference type="AlphaFoldDB" id="A0A0D5MJ26"/>
<reference evidence="1" key="2">
    <citation type="submission" date="2020-07" db="EMBL/GenBank/DDBJ databases">
        <title>Draft genome sequence of Lactobacillus helveticus strain JCM 1062.</title>
        <authorList>
            <person name="Endo A."/>
            <person name="Maeno S."/>
            <person name="Kido Y."/>
        </authorList>
    </citation>
    <scope>NUCLEOTIDE SEQUENCE</scope>
    <source>
        <strain evidence="1">JCM 1062</strain>
    </source>
</reference>
<proteinExistence type="predicted"/>
<protein>
    <submittedName>
        <fullName evidence="2">Uncharacterized protein</fullName>
    </submittedName>
</protein>
<comment type="caution">
    <text evidence="2">The sequence shown here is derived from an EMBL/GenBank/DDBJ whole genome shotgun (WGS) entry which is preliminary data.</text>
</comment>
<dbReference type="EMBL" id="WCGB01000023">
    <property type="protein sequence ID" value="NRN91709.1"/>
    <property type="molecule type" value="Genomic_DNA"/>
</dbReference>
<dbReference type="SUPFAM" id="SSF47240">
    <property type="entry name" value="Ferritin-like"/>
    <property type="match status" value="1"/>
</dbReference>
<dbReference type="InterPro" id="IPR012347">
    <property type="entry name" value="Ferritin-like"/>
</dbReference>
<dbReference type="RefSeq" id="WP_014563599.1">
    <property type="nucleotide sequence ID" value="NZ_BLYU01000228.1"/>
</dbReference>
<dbReference type="InterPro" id="IPR009078">
    <property type="entry name" value="Ferritin-like_SF"/>
</dbReference>
<accession>A0A0D5MJ26</accession>
<dbReference type="Proteomes" id="UP000630086">
    <property type="component" value="Unassembled WGS sequence"/>
</dbReference>
<sequence>MKAEEAYKAELKQSDIDHHTPTAGAMVGHIIANLLIHTLKINQAKFFAKGQASLFLEQHADEWIRYEQNEFNQLNRILVNNGESIPTITDQFKEYTMLEEDGASKYEDDQDQLFALVKDFDTQILFITKAIALAQKEAWPELNASLIEFLAWIKEQICQSQNFLGHELREGLYTEEDDDDGDF</sequence>
<dbReference type="Proteomes" id="UP000601587">
    <property type="component" value="Unassembled WGS sequence"/>
</dbReference>
<name>A0A0D5MJ26_LACHE</name>
<dbReference type="KEGG" id="lhd:HUO_06365"/>
<gene>
    <name evidence="2" type="ORF">IMAU50013_01253</name>
    <name evidence="1" type="ORF">LHEJCM1062_20370</name>
</gene>
<evidence type="ECO:0000313" key="2">
    <source>
        <dbReference type="EMBL" id="NRN91709.1"/>
    </source>
</evidence>
<dbReference type="EMBL" id="BLYV01000430">
    <property type="protein sequence ID" value="GFP14165.1"/>
    <property type="molecule type" value="Genomic_DNA"/>
</dbReference>